<name>A0A813DIZ4_POLGL</name>
<dbReference type="InterPro" id="IPR036388">
    <property type="entry name" value="WH-like_DNA-bd_sf"/>
</dbReference>
<organism evidence="13 14">
    <name type="scientific">Polarella glacialis</name>
    <name type="common">Dinoflagellate</name>
    <dbReference type="NCBI Taxonomy" id="89957"/>
    <lineage>
        <taxon>Eukaryota</taxon>
        <taxon>Sar</taxon>
        <taxon>Alveolata</taxon>
        <taxon>Dinophyceae</taxon>
        <taxon>Suessiales</taxon>
        <taxon>Suessiaceae</taxon>
        <taxon>Polarella</taxon>
    </lineage>
</organism>
<gene>
    <name evidence="13" type="ORF">PGLA1383_LOCUS7736</name>
</gene>
<dbReference type="Pfam" id="PF04695">
    <property type="entry name" value="Pex14_N"/>
    <property type="match status" value="1"/>
</dbReference>
<feature type="non-terminal residue" evidence="13">
    <location>
        <position position="181"/>
    </location>
</feature>
<comment type="function">
    <text evidence="10">Component of the PEX13-PEX14 docking complex, a translocon channel that specifically mediates the import of peroxisomal cargo proteins bound to PEX5 receptor. The PEX13-PEX14 docking complex forms a large import pore which can be opened to a diameter of about 9 nm. Mechanistically, PEX5 receptor along with cargo proteins associates with the PEX14 subunit of the PEX13-PEX14 docking complex in the cytosol, leading to the insertion of the receptor into the organelle membrane with the concomitant translocation of the cargo into the peroxisome matrix.</text>
</comment>
<evidence type="ECO:0000256" key="4">
    <source>
        <dbReference type="ARBA" id="ARBA00023010"/>
    </source>
</evidence>
<dbReference type="InterPro" id="IPR006785">
    <property type="entry name" value="Pex14_N"/>
</dbReference>
<comment type="subcellular location">
    <subcellularLocation>
        <location evidence="9 10">Peroxisome membrane</location>
    </subcellularLocation>
</comment>
<feature type="compositionally biased region" description="Low complexity" evidence="11">
    <location>
        <begin position="58"/>
        <end position="89"/>
    </location>
</feature>
<evidence type="ECO:0000256" key="3">
    <source>
        <dbReference type="ARBA" id="ARBA00022927"/>
    </source>
</evidence>
<dbReference type="GO" id="GO:0005778">
    <property type="term" value="C:peroxisomal membrane"/>
    <property type="evidence" value="ECO:0007669"/>
    <property type="project" value="UniProtKB-SubCell"/>
</dbReference>
<feature type="domain" description="Peroxisome membrane anchor protein Pex14p N-terminal" evidence="12">
    <location>
        <begin position="6"/>
        <end position="47"/>
    </location>
</feature>
<evidence type="ECO:0000256" key="1">
    <source>
        <dbReference type="ARBA" id="ARBA00005443"/>
    </source>
</evidence>
<evidence type="ECO:0000256" key="2">
    <source>
        <dbReference type="ARBA" id="ARBA00022448"/>
    </source>
</evidence>
<dbReference type="AlphaFoldDB" id="A0A813DIZ4"/>
<evidence type="ECO:0000256" key="9">
    <source>
        <dbReference type="ARBA" id="ARBA00046271"/>
    </source>
</evidence>
<keyword evidence="14" id="KW-1185">Reference proteome</keyword>
<sequence>AMSSMREPLIKQAIIFLTNSSLKATPWDKKKVFLEGKGLSPEEIEEARRRVEEKPEADLASAAAPSSAPGASSERRSSSSASSAAARRQAAALLRKRLAELDHERACYLQALEAFGPEDEGAASWSAGPPEASRPEATDLNEAVGSGPQSGDGRASATESTPSPATASADDSGGTGSEGLK</sequence>
<dbReference type="Gene3D" id="1.10.10.10">
    <property type="entry name" value="Winged helix-like DNA-binding domain superfamily/Winged helix DNA-binding domain"/>
    <property type="match status" value="1"/>
</dbReference>
<dbReference type="InterPro" id="IPR025655">
    <property type="entry name" value="PEX14"/>
</dbReference>
<dbReference type="EMBL" id="CAJNNV010003409">
    <property type="protein sequence ID" value="CAE8588955.1"/>
    <property type="molecule type" value="Genomic_DNA"/>
</dbReference>
<dbReference type="GO" id="GO:1990429">
    <property type="term" value="C:peroxisomal importomer complex"/>
    <property type="evidence" value="ECO:0007669"/>
    <property type="project" value="TreeGrafter"/>
</dbReference>
<keyword evidence="4" id="KW-0811">Translocation</keyword>
<feature type="region of interest" description="Disordered" evidence="11">
    <location>
        <begin position="35"/>
        <end position="89"/>
    </location>
</feature>
<feature type="compositionally biased region" description="Polar residues" evidence="11">
    <location>
        <begin position="157"/>
        <end position="166"/>
    </location>
</feature>
<keyword evidence="6 10" id="KW-0576">Peroxisome</keyword>
<evidence type="ECO:0000313" key="14">
    <source>
        <dbReference type="Proteomes" id="UP000654075"/>
    </source>
</evidence>
<dbReference type="PANTHER" id="PTHR23058:SF0">
    <property type="entry name" value="PEROXISOMAL MEMBRANE PROTEIN PEX14"/>
    <property type="match status" value="1"/>
</dbReference>
<evidence type="ECO:0000256" key="11">
    <source>
        <dbReference type="SAM" id="MobiDB-lite"/>
    </source>
</evidence>
<evidence type="ECO:0000256" key="10">
    <source>
        <dbReference type="RuleBase" id="RU367032"/>
    </source>
</evidence>
<accession>A0A813DIZ4</accession>
<evidence type="ECO:0000256" key="5">
    <source>
        <dbReference type="ARBA" id="ARBA00023136"/>
    </source>
</evidence>
<protein>
    <recommendedName>
        <fullName evidence="7 10">Peroxisomal membrane protein PEX14</fullName>
    </recommendedName>
    <alternativeName>
        <fullName evidence="8 10">Peroxin-14</fullName>
    </alternativeName>
</protein>
<comment type="similarity">
    <text evidence="1 10">Belongs to the peroxin-14 family.</text>
</comment>
<feature type="region of interest" description="Disordered" evidence="11">
    <location>
        <begin position="119"/>
        <end position="181"/>
    </location>
</feature>
<evidence type="ECO:0000256" key="7">
    <source>
        <dbReference type="ARBA" id="ARBA00029502"/>
    </source>
</evidence>
<evidence type="ECO:0000256" key="6">
    <source>
        <dbReference type="ARBA" id="ARBA00023140"/>
    </source>
</evidence>
<feature type="compositionally biased region" description="Basic and acidic residues" evidence="11">
    <location>
        <begin position="46"/>
        <end position="57"/>
    </location>
</feature>
<dbReference type="GO" id="GO:0016560">
    <property type="term" value="P:protein import into peroxisome matrix, docking"/>
    <property type="evidence" value="ECO:0007669"/>
    <property type="project" value="UniProtKB-UniRule"/>
</dbReference>
<keyword evidence="3 10" id="KW-0653">Protein transport</keyword>
<dbReference type="Proteomes" id="UP000654075">
    <property type="component" value="Unassembled WGS sequence"/>
</dbReference>
<reference evidence="13" key="1">
    <citation type="submission" date="2021-02" db="EMBL/GenBank/DDBJ databases">
        <authorList>
            <person name="Dougan E. K."/>
            <person name="Rhodes N."/>
            <person name="Thang M."/>
            <person name="Chan C."/>
        </authorList>
    </citation>
    <scope>NUCLEOTIDE SEQUENCE</scope>
</reference>
<keyword evidence="5 10" id="KW-0472">Membrane</keyword>
<proteinExistence type="inferred from homology"/>
<evidence type="ECO:0000259" key="12">
    <source>
        <dbReference type="Pfam" id="PF04695"/>
    </source>
</evidence>
<keyword evidence="2 10" id="KW-0813">Transport</keyword>
<comment type="caution">
    <text evidence="13">The sequence shown here is derived from an EMBL/GenBank/DDBJ whole genome shotgun (WGS) entry which is preliminary data.</text>
</comment>
<dbReference type="GO" id="GO:0005102">
    <property type="term" value="F:signaling receptor binding"/>
    <property type="evidence" value="ECO:0007669"/>
    <property type="project" value="TreeGrafter"/>
</dbReference>
<evidence type="ECO:0000313" key="13">
    <source>
        <dbReference type="EMBL" id="CAE8588955.1"/>
    </source>
</evidence>
<feature type="non-terminal residue" evidence="13">
    <location>
        <position position="1"/>
    </location>
</feature>
<dbReference type="PANTHER" id="PTHR23058">
    <property type="entry name" value="PEROXISOMAL MEMBRANE PROTEIN PEX14"/>
    <property type="match status" value="1"/>
</dbReference>
<evidence type="ECO:0000256" key="8">
    <source>
        <dbReference type="ARBA" id="ARBA00029691"/>
    </source>
</evidence>